<dbReference type="PROSITE" id="PS50983">
    <property type="entry name" value="FE_B12_PBP"/>
    <property type="match status" value="1"/>
</dbReference>
<evidence type="ECO:0000259" key="1">
    <source>
        <dbReference type="PROSITE" id="PS50983"/>
    </source>
</evidence>
<sequence>MKRFSPSISRRTRFGSSRPALVATMWFLAGIMTFPELIPGQLQAAETGYSRTVTDALGRQVTLEAPPQRIVTAGRAMIMTAGVLWAFPGVPDRTVGLGRNTQGPANFLEVTHPRYNEITQLERTVGAEQVAALRPDLVILKSGVRENLGRPLERLGFPVIYVDLETPEQYYRELLMLGETLDQEERGRELARFFRETARAVTDTTTTIPREERPTTLLIYYRRSGGQISFNVPPAGWLQTSLVEMAGGIPLWLEANPGGGWSTVSFEQIAAWNPETIILVDYGGEAPALRDDLASHPRWRQLQAVRDNRFYAMPRDYYSWDQPDVRWLLGLQWLARTFHPRAFSQTPLEGQIRQFFSTLYRIEGDSFERLIAPVLTGDLP</sequence>
<dbReference type="Gene3D" id="3.40.50.1980">
    <property type="entry name" value="Nitrogenase molybdenum iron protein domain"/>
    <property type="match status" value="2"/>
</dbReference>
<dbReference type="PANTHER" id="PTHR30535">
    <property type="entry name" value="VITAMIN B12-BINDING PROTEIN"/>
    <property type="match status" value="1"/>
</dbReference>
<protein>
    <submittedName>
        <fullName evidence="2">Iron complex transport system substrate-binding protein</fullName>
    </submittedName>
</protein>
<dbReference type="PANTHER" id="PTHR30535:SF34">
    <property type="entry name" value="MOLYBDATE-BINDING PROTEIN MOLA"/>
    <property type="match status" value="1"/>
</dbReference>
<dbReference type="Gene3D" id="1.20.58.2180">
    <property type="match status" value="1"/>
</dbReference>
<feature type="domain" description="Fe/B12 periplasmic-binding" evidence="1">
    <location>
        <begin position="69"/>
        <end position="342"/>
    </location>
</feature>
<dbReference type="STRING" id="159291.SAMN05920897_110111"/>
<dbReference type="Pfam" id="PF01497">
    <property type="entry name" value="Peripla_BP_2"/>
    <property type="match status" value="1"/>
</dbReference>
<dbReference type="AlphaFoldDB" id="A0A1N6TMI0"/>
<accession>A0A1N6TMI0</accession>
<reference evidence="2 3" key="1">
    <citation type="submission" date="2017-01" db="EMBL/GenBank/DDBJ databases">
        <authorList>
            <person name="Mah S.A."/>
            <person name="Swanson W.J."/>
            <person name="Moy G.W."/>
            <person name="Vacquier V.D."/>
        </authorList>
    </citation>
    <scope>NUCLEOTIDE SEQUENCE [LARGE SCALE GENOMIC DNA]</scope>
    <source>
        <strain evidence="2 3">ASpG1</strain>
    </source>
</reference>
<proteinExistence type="predicted"/>
<dbReference type="InterPro" id="IPR002491">
    <property type="entry name" value="ABC_transptr_periplasmic_BD"/>
</dbReference>
<organism evidence="2 3">
    <name type="scientific">Alkalispirochaeta americana</name>
    <dbReference type="NCBI Taxonomy" id="159291"/>
    <lineage>
        <taxon>Bacteria</taxon>
        <taxon>Pseudomonadati</taxon>
        <taxon>Spirochaetota</taxon>
        <taxon>Spirochaetia</taxon>
        <taxon>Spirochaetales</taxon>
        <taxon>Spirochaetaceae</taxon>
        <taxon>Alkalispirochaeta</taxon>
    </lineage>
</organism>
<dbReference type="EMBL" id="FTMS01000010">
    <property type="protein sequence ID" value="SIQ54454.1"/>
    <property type="molecule type" value="Genomic_DNA"/>
</dbReference>
<dbReference type="Proteomes" id="UP000186400">
    <property type="component" value="Unassembled WGS sequence"/>
</dbReference>
<dbReference type="InterPro" id="IPR050902">
    <property type="entry name" value="ABC_Transporter_SBP"/>
</dbReference>
<gene>
    <name evidence="2" type="ORF">SAMN05920897_110111</name>
</gene>
<name>A0A1N6TMI0_9SPIO</name>
<evidence type="ECO:0000313" key="2">
    <source>
        <dbReference type="EMBL" id="SIQ54454.1"/>
    </source>
</evidence>
<keyword evidence="3" id="KW-1185">Reference proteome</keyword>
<dbReference type="OrthoDB" id="368509at2"/>
<evidence type="ECO:0000313" key="3">
    <source>
        <dbReference type="Proteomes" id="UP000186400"/>
    </source>
</evidence>
<dbReference type="SUPFAM" id="SSF53807">
    <property type="entry name" value="Helical backbone' metal receptor"/>
    <property type="match status" value="1"/>
</dbReference>
<dbReference type="RefSeq" id="WP_076488945.1">
    <property type="nucleotide sequence ID" value="NZ_FTMS01000010.1"/>
</dbReference>